<accession>A0A1L8E1N2</accession>
<evidence type="ECO:0000256" key="3">
    <source>
        <dbReference type="ARBA" id="ARBA00012663"/>
    </source>
</evidence>
<evidence type="ECO:0000256" key="9">
    <source>
        <dbReference type="SAM" id="SignalP"/>
    </source>
</evidence>
<dbReference type="InterPro" id="IPR015883">
    <property type="entry name" value="Glyco_hydro_20_cat"/>
</dbReference>
<dbReference type="GO" id="GO:0005886">
    <property type="term" value="C:plasma membrane"/>
    <property type="evidence" value="ECO:0007669"/>
    <property type="project" value="TreeGrafter"/>
</dbReference>
<evidence type="ECO:0000256" key="1">
    <source>
        <dbReference type="ARBA" id="ARBA00001231"/>
    </source>
</evidence>
<dbReference type="InterPro" id="IPR029018">
    <property type="entry name" value="Hex-like_dom2"/>
</dbReference>
<feature type="chain" id="PRO_5012815174" description="beta-N-acetylhexosaminidase" evidence="9">
    <location>
        <begin position="19"/>
        <end position="593"/>
    </location>
</feature>
<dbReference type="PANTHER" id="PTHR22600:SF26">
    <property type="entry name" value="BETA-N-ACETYLHEXOSAMINIDASE"/>
    <property type="match status" value="1"/>
</dbReference>
<sequence length="593" mass="68084">MTMRGLIGLIGLFSAVAAIRVQASPKWGYECVQGRCKKVESLNREDVVSLGVCRLFCGEDVGTLWPKPTGTVKVGNTLAHIDIDGILFKFPDYQTQQDYWEQSQQRFFDQIKAKVVKNHVLRKGGKKVVVDVVVDKEDLTFDFNTDESYRVDVKEDEGNVGVKIVAPTYYGARHGVETLSQLIVYDNLRTELQIPSSVNIEDAPTFKHRGVSLDTSRNYFSVEAIKKTIDALAMVKLNTFHWHITDSHSFPVHIKSHPELADYGAYSPEQVYTADDVRDVVRYARIRGVRVIPEFDAPAHVGEGWQKKNMTVCFNAQPWSRYCVEPPCGQLDPSNDALYDVLEDIYREFNEMFEQPFVFHMGGDEVSVSCWNSSVELQQWMLKRGWQLEESDFMRLWGHFQDNAIQRWDKVARTKVPIILWTSRLTDVPYVDDYLDKDRYIIQIWTKGDDPKIEDLLNRGFNLIFSNYDALYFDCGFQGWVSDGHNWCSPYIGWQTVYENSLSALAGSKVKQVLGAEAALWSEQVDDFALDSRFWPRTSALAERLWTDPTDTWRDAESRMLIHRERLVENGIAADSLQPQWCIQNEGDCPNLL</sequence>
<evidence type="ECO:0000259" key="10">
    <source>
        <dbReference type="Pfam" id="PF00728"/>
    </source>
</evidence>
<evidence type="ECO:0000259" key="11">
    <source>
        <dbReference type="Pfam" id="PF14845"/>
    </source>
</evidence>
<dbReference type="Gene3D" id="3.20.20.80">
    <property type="entry name" value="Glycosidases"/>
    <property type="match status" value="1"/>
</dbReference>
<evidence type="ECO:0000313" key="12">
    <source>
        <dbReference type="EMBL" id="JAV12640.1"/>
    </source>
</evidence>
<dbReference type="SUPFAM" id="SSF55545">
    <property type="entry name" value="beta-N-acetylhexosaminidase-like domain"/>
    <property type="match status" value="1"/>
</dbReference>
<name>A0A1L8E1N2_9DIPT</name>
<dbReference type="EC" id="3.2.1.52" evidence="3"/>
<dbReference type="GO" id="GO:0030203">
    <property type="term" value="P:glycosaminoglycan metabolic process"/>
    <property type="evidence" value="ECO:0007669"/>
    <property type="project" value="TreeGrafter"/>
</dbReference>
<feature type="active site" description="Proton donor" evidence="8">
    <location>
        <position position="365"/>
    </location>
</feature>
<dbReference type="EMBL" id="GFDF01001444">
    <property type="protein sequence ID" value="JAV12640.1"/>
    <property type="molecule type" value="Transcribed_RNA"/>
</dbReference>
<evidence type="ECO:0000256" key="7">
    <source>
        <dbReference type="ARBA" id="ARBA00023295"/>
    </source>
</evidence>
<feature type="signal peptide" evidence="9">
    <location>
        <begin position="1"/>
        <end position="18"/>
    </location>
</feature>
<evidence type="ECO:0000256" key="5">
    <source>
        <dbReference type="ARBA" id="ARBA00022801"/>
    </source>
</evidence>
<dbReference type="PRINTS" id="PR00738">
    <property type="entry name" value="GLHYDRLASE20"/>
</dbReference>
<dbReference type="InterPro" id="IPR017853">
    <property type="entry name" value="GH"/>
</dbReference>
<dbReference type="AlphaFoldDB" id="A0A1L8E1N2"/>
<dbReference type="Gene3D" id="3.30.379.10">
    <property type="entry name" value="Chitobiase/beta-hexosaminidase domain 2-like"/>
    <property type="match status" value="1"/>
</dbReference>
<dbReference type="InterPro" id="IPR025705">
    <property type="entry name" value="Beta_hexosaminidase_sua/sub"/>
</dbReference>
<reference evidence="12" key="1">
    <citation type="submission" date="2016-12" db="EMBL/GenBank/DDBJ databases">
        <title>An insight into the sialome and mialome of the sand fly, Nyssomyia neivai.</title>
        <authorList>
            <person name="Sebastian V."/>
            <person name="Goulart T.M."/>
            <person name="Oliveira W."/>
            <person name="Calvo E."/>
            <person name="Oliveira L.F."/>
            <person name="Pinto M.C."/>
            <person name="Rosselino A.M."/>
            <person name="Ribeiro J.M."/>
        </authorList>
    </citation>
    <scope>NUCLEOTIDE SEQUENCE</scope>
</reference>
<dbReference type="Pfam" id="PF14845">
    <property type="entry name" value="Glycohydro_20b2"/>
    <property type="match status" value="1"/>
</dbReference>
<dbReference type="SUPFAM" id="SSF51445">
    <property type="entry name" value="(Trans)glycosidases"/>
    <property type="match status" value="1"/>
</dbReference>
<evidence type="ECO:0000256" key="8">
    <source>
        <dbReference type="PIRSR" id="PIRSR625705-1"/>
    </source>
</evidence>
<dbReference type="GO" id="GO:0005975">
    <property type="term" value="P:carbohydrate metabolic process"/>
    <property type="evidence" value="ECO:0007669"/>
    <property type="project" value="InterPro"/>
</dbReference>
<evidence type="ECO:0000256" key="6">
    <source>
        <dbReference type="ARBA" id="ARBA00023180"/>
    </source>
</evidence>
<keyword evidence="4 9" id="KW-0732">Signal</keyword>
<dbReference type="GO" id="GO:0016231">
    <property type="term" value="F:beta-N-acetylglucosaminidase activity"/>
    <property type="evidence" value="ECO:0007669"/>
    <property type="project" value="TreeGrafter"/>
</dbReference>
<protein>
    <recommendedName>
        <fullName evidence="3">beta-N-acetylhexosaminidase</fullName>
        <ecNumber evidence="3">3.2.1.52</ecNumber>
    </recommendedName>
</protein>
<dbReference type="InterPro" id="IPR029019">
    <property type="entry name" value="HEX_eukaryotic_N"/>
</dbReference>
<feature type="domain" description="Beta-hexosaminidase eukaryotic type N-terminal" evidence="11">
    <location>
        <begin position="64"/>
        <end position="182"/>
    </location>
</feature>
<dbReference type="CDD" id="cd06562">
    <property type="entry name" value="GH20_HexA_HexB-like"/>
    <property type="match status" value="1"/>
</dbReference>
<evidence type="ECO:0000256" key="4">
    <source>
        <dbReference type="ARBA" id="ARBA00022729"/>
    </source>
</evidence>
<dbReference type="Pfam" id="PF00728">
    <property type="entry name" value="Glyco_hydro_20"/>
    <property type="match status" value="1"/>
</dbReference>
<evidence type="ECO:0000256" key="2">
    <source>
        <dbReference type="ARBA" id="ARBA00006285"/>
    </source>
</evidence>
<dbReference type="FunFam" id="3.20.20.80:FF:000063">
    <property type="entry name" value="Beta-hexosaminidase"/>
    <property type="match status" value="1"/>
</dbReference>
<organism evidence="12">
    <name type="scientific">Nyssomyia neivai</name>
    <dbReference type="NCBI Taxonomy" id="330878"/>
    <lineage>
        <taxon>Eukaryota</taxon>
        <taxon>Metazoa</taxon>
        <taxon>Ecdysozoa</taxon>
        <taxon>Arthropoda</taxon>
        <taxon>Hexapoda</taxon>
        <taxon>Insecta</taxon>
        <taxon>Pterygota</taxon>
        <taxon>Neoptera</taxon>
        <taxon>Endopterygota</taxon>
        <taxon>Diptera</taxon>
        <taxon>Nematocera</taxon>
        <taxon>Psychodoidea</taxon>
        <taxon>Psychodidae</taxon>
        <taxon>Nyssomyia</taxon>
    </lineage>
</organism>
<dbReference type="PANTHER" id="PTHR22600">
    <property type="entry name" value="BETA-HEXOSAMINIDASE"/>
    <property type="match status" value="1"/>
</dbReference>
<proteinExistence type="inferred from homology"/>
<keyword evidence="7" id="KW-0326">Glycosidase</keyword>
<keyword evidence="5" id="KW-0378">Hydrolase</keyword>
<feature type="domain" description="Glycoside hydrolase family 20 catalytic" evidence="10">
    <location>
        <begin position="206"/>
        <end position="548"/>
    </location>
</feature>
<comment type="similarity">
    <text evidence="2">Belongs to the glycosyl hydrolase 20 family.</text>
</comment>
<comment type="catalytic activity">
    <reaction evidence="1">
        <text>Hydrolysis of terminal non-reducing N-acetyl-D-hexosamine residues in N-acetyl-beta-D-hexosaminides.</text>
        <dbReference type="EC" id="3.2.1.52"/>
    </reaction>
</comment>
<keyword evidence="6" id="KW-0325">Glycoprotein</keyword>